<name>A0A1U7NS28_9DEIO</name>
<dbReference type="PANTHER" id="PTHR40275">
    <property type="entry name" value="SSL7038 PROTEIN"/>
    <property type="match status" value="1"/>
</dbReference>
<comment type="caution">
    <text evidence="1">The sequence shown here is derived from an EMBL/GenBank/DDBJ whole genome shotgun (WGS) entry which is preliminary data.</text>
</comment>
<evidence type="ECO:0000313" key="1">
    <source>
        <dbReference type="EMBL" id="OLV15721.1"/>
    </source>
</evidence>
<dbReference type="EMBL" id="MSTI01000165">
    <property type="protein sequence ID" value="OLV15721.1"/>
    <property type="molecule type" value="Genomic_DNA"/>
</dbReference>
<dbReference type="PANTHER" id="PTHR40275:SF1">
    <property type="entry name" value="SSL7038 PROTEIN"/>
    <property type="match status" value="1"/>
</dbReference>
<organism evidence="1 2">
    <name type="scientific">Deinococcus marmoris</name>
    <dbReference type="NCBI Taxonomy" id="249408"/>
    <lineage>
        <taxon>Bacteria</taxon>
        <taxon>Thermotogati</taxon>
        <taxon>Deinococcota</taxon>
        <taxon>Deinococci</taxon>
        <taxon>Deinococcales</taxon>
        <taxon>Deinococcaceae</taxon>
        <taxon>Deinococcus</taxon>
    </lineage>
</organism>
<keyword evidence="2" id="KW-1185">Reference proteome</keyword>
<evidence type="ECO:0000313" key="2">
    <source>
        <dbReference type="Proteomes" id="UP000186607"/>
    </source>
</evidence>
<protein>
    <submittedName>
        <fullName evidence="1">Addiction module antidote protein</fullName>
    </submittedName>
</protein>
<accession>A0A1U7NS28</accession>
<reference evidence="1 2" key="1">
    <citation type="submission" date="2017-01" db="EMBL/GenBank/DDBJ databases">
        <title>Genome Analysis of Deinococcus marmoris KOPRI26562.</title>
        <authorList>
            <person name="Kim J.H."/>
            <person name="Oh H.-M."/>
        </authorList>
    </citation>
    <scope>NUCLEOTIDE SEQUENCE [LARGE SCALE GENOMIC DNA]</scope>
    <source>
        <strain evidence="1 2">KOPRI26562</strain>
    </source>
</reference>
<dbReference type="STRING" id="249408.BOO71_0014068"/>
<gene>
    <name evidence="1" type="ORF">BOO71_0014068</name>
</gene>
<dbReference type="AlphaFoldDB" id="A0A1U7NS28"/>
<proteinExistence type="predicted"/>
<sequence>MLIDGPRAEPEQAFESLQVALEEFDQDGDPQHLMLAVRNVAEARGGVPGLARQVGMGETSLYKALSESGNSTLGTIRAVLHALGYRLALAPAQPRAAS</sequence>
<dbReference type="Pfam" id="PF21716">
    <property type="entry name" value="dnstrm_HI1420"/>
    <property type="match status" value="1"/>
</dbReference>
<dbReference type="InterPro" id="IPR014057">
    <property type="entry name" value="HI1420"/>
</dbReference>
<dbReference type="NCBIfam" id="TIGR02684">
    <property type="entry name" value="dnstrm_HI1420"/>
    <property type="match status" value="1"/>
</dbReference>
<dbReference type="Proteomes" id="UP000186607">
    <property type="component" value="Unassembled WGS sequence"/>
</dbReference>